<feature type="signal peptide" evidence="2">
    <location>
        <begin position="1"/>
        <end position="22"/>
    </location>
</feature>
<dbReference type="PROSITE" id="PS50213">
    <property type="entry name" value="FAS1"/>
    <property type="match status" value="2"/>
</dbReference>
<dbReference type="GO" id="GO:0016236">
    <property type="term" value="P:macroautophagy"/>
    <property type="evidence" value="ECO:0007669"/>
    <property type="project" value="TreeGrafter"/>
</dbReference>
<accession>A0A1B9I3R6</accession>
<gene>
    <name evidence="4" type="ORF">I206_03491</name>
    <name evidence="5" type="ORF">I206_105609</name>
</gene>
<evidence type="ECO:0000313" key="5">
    <source>
        <dbReference type="EMBL" id="WWC71651.1"/>
    </source>
</evidence>
<evidence type="ECO:0000256" key="1">
    <source>
        <dbReference type="SAM" id="MobiDB-lite"/>
    </source>
</evidence>
<dbReference type="Proteomes" id="UP000094020">
    <property type="component" value="Chromosome 7"/>
</dbReference>
<dbReference type="Gene3D" id="2.30.180.10">
    <property type="entry name" value="FAS1 domain"/>
    <property type="match status" value="2"/>
</dbReference>
<feature type="domain" description="FAS1" evidence="3">
    <location>
        <begin position="39"/>
        <end position="204"/>
    </location>
</feature>
<evidence type="ECO:0000256" key="2">
    <source>
        <dbReference type="SAM" id="SignalP"/>
    </source>
</evidence>
<dbReference type="GO" id="GO:0005615">
    <property type="term" value="C:extracellular space"/>
    <property type="evidence" value="ECO:0007669"/>
    <property type="project" value="TreeGrafter"/>
</dbReference>
<reference evidence="4" key="3">
    <citation type="submission" date="2016-07" db="EMBL/GenBank/DDBJ databases">
        <title>Evolution of pathogenesis and genome organization in the Tremellales.</title>
        <authorList>
            <person name="Cuomo C."/>
            <person name="Litvintseva A."/>
            <person name="Heitman J."/>
            <person name="Chen Y."/>
            <person name="Sun S."/>
            <person name="Springer D."/>
            <person name="Dromer F."/>
            <person name="Young S."/>
            <person name="Zeng Q."/>
            <person name="Chapman S."/>
            <person name="Gujja S."/>
            <person name="Saif S."/>
            <person name="Birren B."/>
        </authorList>
    </citation>
    <scope>NUCLEOTIDE SEQUENCE</scope>
    <source>
        <strain evidence="4">CBS 10737</strain>
    </source>
</reference>
<dbReference type="KEGG" id="kpin:30171860"/>
<proteinExistence type="predicted"/>
<dbReference type="SMART" id="SM00554">
    <property type="entry name" value="FAS1"/>
    <property type="match status" value="1"/>
</dbReference>
<dbReference type="PANTHER" id="PTHR10900:SF122">
    <property type="entry name" value="FAS1 DOMAIN-CONTAINING PROTEIN"/>
    <property type="match status" value="1"/>
</dbReference>
<reference evidence="5" key="4">
    <citation type="submission" date="2024-02" db="EMBL/GenBank/DDBJ databases">
        <title>Comparative genomics of Cryptococcus and Kwoniella reveals pathogenesis evolution and contrasting modes of karyotype evolution via chromosome fusion or intercentromeric recombination.</title>
        <authorList>
            <person name="Coelho M.A."/>
            <person name="David-Palma M."/>
            <person name="Shea T."/>
            <person name="Bowers K."/>
            <person name="McGinley-Smith S."/>
            <person name="Mohammad A.W."/>
            <person name="Gnirke A."/>
            <person name="Yurkov A.M."/>
            <person name="Nowrousian M."/>
            <person name="Sun S."/>
            <person name="Cuomo C.A."/>
            <person name="Heitman J."/>
        </authorList>
    </citation>
    <scope>NUCLEOTIDE SEQUENCE</scope>
    <source>
        <strain evidence="5">CBS 10737</strain>
    </source>
</reference>
<dbReference type="Pfam" id="PF02469">
    <property type="entry name" value="Fasciclin"/>
    <property type="match status" value="1"/>
</dbReference>
<name>A0A1B9I3R6_9TREE</name>
<dbReference type="RefSeq" id="XP_019011391.1">
    <property type="nucleotide sequence ID" value="XM_019155237.1"/>
</dbReference>
<feature type="chain" id="PRO_5008628390" description="FAS1 domain-containing protein" evidence="2">
    <location>
        <begin position="23"/>
        <end position="418"/>
    </location>
</feature>
<dbReference type="InterPro" id="IPR036378">
    <property type="entry name" value="FAS1_dom_sf"/>
</dbReference>
<reference evidence="4" key="1">
    <citation type="submission" date="2013-07" db="EMBL/GenBank/DDBJ databases">
        <title>The Genome Sequence of Cryptococcus pinus CBS10737.</title>
        <authorList>
            <consortium name="The Broad Institute Genome Sequencing Platform"/>
            <person name="Cuomo C."/>
            <person name="Litvintseva A."/>
            <person name="Chen Y."/>
            <person name="Heitman J."/>
            <person name="Sun S."/>
            <person name="Springer D."/>
            <person name="Dromer F."/>
            <person name="Young S.K."/>
            <person name="Zeng Q."/>
            <person name="Gargeya S."/>
            <person name="Fitzgerald M."/>
            <person name="Abouelleil A."/>
            <person name="Alvarado L."/>
            <person name="Berlin A.M."/>
            <person name="Chapman S.B."/>
            <person name="Dewar J."/>
            <person name="Goldberg J."/>
            <person name="Griggs A."/>
            <person name="Gujja S."/>
            <person name="Hansen M."/>
            <person name="Howarth C."/>
            <person name="Imamovic A."/>
            <person name="Larimer J."/>
            <person name="McCowan C."/>
            <person name="Murphy C."/>
            <person name="Pearson M."/>
            <person name="Priest M."/>
            <person name="Roberts A."/>
            <person name="Saif S."/>
            <person name="Shea T."/>
            <person name="Sykes S."/>
            <person name="Wortman J."/>
            <person name="Nusbaum C."/>
            <person name="Birren B."/>
        </authorList>
    </citation>
    <scope>NUCLEOTIDE SEQUENCE [LARGE SCALE GENOMIC DNA]</scope>
    <source>
        <strain evidence="4">CBS 10737</strain>
    </source>
</reference>
<keyword evidence="2" id="KW-0732">Signal</keyword>
<dbReference type="SUPFAM" id="SSF82153">
    <property type="entry name" value="FAS1 domain"/>
    <property type="match status" value="2"/>
</dbReference>
<dbReference type="InterPro" id="IPR000782">
    <property type="entry name" value="FAS1_domain"/>
</dbReference>
<evidence type="ECO:0000313" key="4">
    <source>
        <dbReference type="EMBL" id="OCF50172.1"/>
    </source>
</evidence>
<dbReference type="PANTHER" id="PTHR10900">
    <property type="entry name" value="PERIOSTIN-RELATED"/>
    <property type="match status" value="1"/>
</dbReference>
<organism evidence="4">
    <name type="scientific">Kwoniella pini CBS 10737</name>
    <dbReference type="NCBI Taxonomy" id="1296096"/>
    <lineage>
        <taxon>Eukaryota</taxon>
        <taxon>Fungi</taxon>
        <taxon>Dikarya</taxon>
        <taxon>Basidiomycota</taxon>
        <taxon>Agaricomycotina</taxon>
        <taxon>Tremellomycetes</taxon>
        <taxon>Tremellales</taxon>
        <taxon>Cryptococcaceae</taxon>
        <taxon>Kwoniella</taxon>
    </lineage>
</organism>
<dbReference type="GO" id="GO:0000329">
    <property type="term" value="C:fungal-type vacuole membrane"/>
    <property type="evidence" value="ECO:0007669"/>
    <property type="project" value="TreeGrafter"/>
</dbReference>
<feature type="compositionally biased region" description="Low complexity" evidence="1">
    <location>
        <begin position="346"/>
        <end position="361"/>
    </location>
</feature>
<evidence type="ECO:0000259" key="3">
    <source>
        <dbReference type="PROSITE" id="PS50213"/>
    </source>
</evidence>
<protein>
    <recommendedName>
        <fullName evidence="3">FAS1 domain-containing protein</fullName>
    </recommendedName>
</protein>
<dbReference type="EMBL" id="KI894010">
    <property type="protein sequence ID" value="OCF50172.1"/>
    <property type="molecule type" value="Genomic_DNA"/>
</dbReference>
<dbReference type="OrthoDB" id="286301at2759"/>
<feature type="compositionally biased region" description="Polar residues" evidence="1">
    <location>
        <begin position="362"/>
        <end position="371"/>
    </location>
</feature>
<dbReference type="InterPro" id="IPR050904">
    <property type="entry name" value="Adhesion/Biosynth-related"/>
</dbReference>
<dbReference type="EMBL" id="CP144525">
    <property type="protein sequence ID" value="WWC71651.1"/>
    <property type="molecule type" value="Genomic_DNA"/>
</dbReference>
<dbReference type="GeneID" id="30171860"/>
<feature type="domain" description="FAS1" evidence="3">
    <location>
        <begin position="206"/>
        <end position="342"/>
    </location>
</feature>
<feature type="region of interest" description="Disordered" evidence="1">
    <location>
        <begin position="346"/>
        <end position="395"/>
    </location>
</feature>
<dbReference type="STRING" id="1296096.A0A1B9I3R6"/>
<sequence length="418" mass="45674">MRLNYLIYFLTIFSINFKFGLSQLDDDLICPNEALTEYLTNLLDILFSNGLTTFEQLLVHYSENDLGYEFLNDLYNSNQKLTLLVPTNQAFNEIGINSPFIGLTEDRGMELGELHLLQGDWTSGSLPQLGHGIASTSLLIANELNQTDSKSNAYQAVTLEKGNDNSIIIDGWWGNSTSWNGPLDLSSSNGLLDNLMILPIDQVLSFPPSLSTALQSPGLTNMSSALNVIGKSQELEQLTENGFTIFVPLDSVWDENVKNLMTDSNKAMKIIQNHYTRSYTLFSPGWTGSDSMILTVESGEQLIVSNKQDGSNSVKFGDIEANIIRSDITLNNGVMHIIDKILFPTSSSNSSETPTSSIPSTAQPTGTTSASIPDGQDTDKDGGKAVIPDASGSSSASKSQVSVQLLVCVFTFWFILFR</sequence>
<dbReference type="AlphaFoldDB" id="A0A1B9I3R6"/>
<evidence type="ECO:0000313" key="6">
    <source>
        <dbReference type="Proteomes" id="UP000094020"/>
    </source>
</evidence>
<keyword evidence="6" id="KW-1185">Reference proteome</keyword>
<reference evidence="5" key="2">
    <citation type="submission" date="2013-07" db="EMBL/GenBank/DDBJ databases">
        <authorList>
            <consortium name="The Broad Institute Genome Sequencing Platform"/>
            <person name="Cuomo C."/>
            <person name="Litvintseva A."/>
            <person name="Chen Y."/>
            <person name="Heitman J."/>
            <person name="Sun S."/>
            <person name="Springer D."/>
            <person name="Dromer F."/>
            <person name="Young S.K."/>
            <person name="Zeng Q."/>
            <person name="Gargeya S."/>
            <person name="Fitzgerald M."/>
            <person name="Abouelleil A."/>
            <person name="Alvarado L."/>
            <person name="Berlin A.M."/>
            <person name="Chapman S.B."/>
            <person name="Dewar J."/>
            <person name="Goldberg J."/>
            <person name="Griggs A."/>
            <person name="Gujja S."/>
            <person name="Hansen M."/>
            <person name="Howarth C."/>
            <person name="Imamovic A."/>
            <person name="Larimer J."/>
            <person name="McCowan C."/>
            <person name="Murphy C."/>
            <person name="Pearson M."/>
            <person name="Priest M."/>
            <person name="Roberts A."/>
            <person name="Saif S."/>
            <person name="Shea T."/>
            <person name="Sykes S."/>
            <person name="Wortman J."/>
            <person name="Nusbaum C."/>
            <person name="Birren B."/>
        </authorList>
    </citation>
    <scope>NUCLEOTIDE SEQUENCE</scope>
    <source>
        <strain evidence="5">CBS 10737</strain>
    </source>
</reference>